<comment type="caution">
    <text evidence="1">The sequence shown here is derived from an EMBL/GenBank/DDBJ whole genome shotgun (WGS) entry which is preliminary data.</text>
</comment>
<sequence length="93" mass="10202">MGKKNKASVKDYIENLDADSMTGNWSPQGTWHRIHGDCKSSTGGVFHLETMAASDGTFKVKLVKDKSSLLEYGLEYSSEPSFSTIVSDLKAKI</sequence>
<proteinExistence type="predicted"/>
<dbReference type="EMBL" id="MU858145">
    <property type="protein sequence ID" value="KAK4211625.1"/>
    <property type="molecule type" value="Genomic_DNA"/>
</dbReference>
<reference evidence="1" key="1">
    <citation type="journal article" date="2023" name="Mol. Phylogenet. Evol.">
        <title>Genome-scale phylogeny and comparative genomics of the fungal order Sordariales.</title>
        <authorList>
            <person name="Hensen N."/>
            <person name="Bonometti L."/>
            <person name="Westerberg I."/>
            <person name="Brannstrom I.O."/>
            <person name="Guillou S."/>
            <person name="Cros-Aarteil S."/>
            <person name="Calhoun S."/>
            <person name="Haridas S."/>
            <person name="Kuo A."/>
            <person name="Mondo S."/>
            <person name="Pangilinan J."/>
            <person name="Riley R."/>
            <person name="LaButti K."/>
            <person name="Andreopoulos B."/>
            <person name="Lipzen A."/>
            <person name="Chen C."/>
            <person name="Yan M."/>
            <person name="Daum C."/>
            <person name="Ng V."/>
            <person name="Clum A."/>
            <person name="Steindorff A."/>
            <person name="Ohm R.A."/>
            <person name="Martin F."/>
            <person name="Silar P."/>
            <person name="Natvig D.O."/>
            <person name="Lalanne C."/>
            <person name="Gautier V."/>
            <person name="Ament-Velasquez S.L."/>
            <person name="Kruys A."/>
            <person name="Hutchinson M.I."/>
            <person name="Powell A.J."/>
            <person name="Barry K."/>
            <person name="Miller A.N."/>
            <person name="Grigoriev I.V."/>
            <person name="Debuchy R."/>
            <person name="Gladieux P."/>
            <person name="Hiltunen Thoren M."/>
            <person name="Johannesson H."/>
        </authorList>
    </citation>
    <scope>NUCLEOTIDE SEQUENCE</scope>
    <source>
        <strain evidence="1">PSN293</strain>
    </source>
</reference>
<accession>A0AAN6Y5G4</accession>
<dbReference type="Proteomes" id="UP001301769">
    <property type="component" value="Unassembled WGS sequence"/>
</dbReference>
<gene>
    <name evidence="1" type="ORF">QBC37DRAFT_426704</name>
</gene>
<name>A0AAN6Y5G4_9PEZI</name>
<protein>
    <submittedName>
        <fullName evidence="1">Uncharacterized protein</fullName>
    </submittedName>
</protein>
<evidence type="ECO:0000313" key="1">
    <source>
        <dbReference type="EMBL" id="KAK4211625.1"/>
    </source>
</evidence>
<evidence type="ECO:0000313" key="2">
    <source>
        <dbReference type="Proteomes" id="UP001301769"/>
    </source>
</evidence>
<organism evidence="1 2">
    <name type="scientific">Rhypophila decipiens</name>
    <dbReference type="NCBI Taxonomy" id="261697"/>
    <lineage>
        <taxon>Eukaryota</taxon>
        <taxon>Fungi</taxon>
        <taxon>Dikarya</taxon>
        <taxon>Ascomycota</taxon>
        <taxon>Pezizomycotina</taxon>
        <taxon>Sordariomycetes</taxon>
        <taxon>Sordariomycetidae</taxon>
        <taxon>Sordariales</taxon>
        <taxon>Naviculisporaceae</taxon>
        <taxon>Rhypophila</taxon>
    </lineage>
</organism>
<reference evidence="1" key="2">
    <citation type="submission" date="2023-05" db="EMBL/GenBank/DDBJ databases">
        <authorList>
            <consortium name="Lawrence Berkeley National Laboratory"/>
            <person name="Steindorff A."/>
            <person name="Hensen N."/>
            <person name="Bonometti L."/>
            <person name="Westerberg I."/>
            <person name="Brannstrom I.O."/>
            <person name="Guillou S."/>
            <person name="Cros-Aarteil S."/>
            <person name="Calhoun S."/>
            <person name="Haridas S."/>
            <person name="Kuo A."/>
            <person name="Mondo S."/>
            <person name="Pangilinan J."/>
            <person name="Riley R."/>
            <person name="Labutti K."/>
            <person name="Andreopoulos B."/>
            <person name="Lipzen A."/>
            <person name="Chen C."/>
            <person name="Yanf M."/>
            <person name="Daum C."/>
            <person name="Ng V."/>
            <person name="Clum A."/>
            <person name="Ohm R."/>
            <person name="Martin F."/>
            <person name="Silar P."/>
            <person name="Natvig D."/>
            <person name="Lalanne C."/>
            <person name="Gautier V."/>
            <person name="Ament-Velasquez S.L."/>
            <person name="Kruys A."/>
            <person name="Hutchinson M.I."/>
            <person name="Powell A.J."/>
            <person name="Barry K."/>
            <person name="Miller A.N."/>
            <person name="Grigoriev I.V."/>
            <person name="Debuchy R."/>
            <person name="Gladieux P."/>
            <person name="Thoren M.H."/>
            <person name="Johannesson H."/>
        </authorList>
    </citation>
    <scope>NUCLEOTIDE SEQUENCE</scope>
    <source>
        <strain evidence="1">PSN293</strain>
    </source>
</reference>
<keyword evidence="2" id="KW-1185">Reference proteome</keyword>
<dbReference type="AlphaFoldDB" id="A0AAN6Y5G4"/>